<gene>
    <name evidence="1" type="ORF">PYW08_008812</name>
</gene>
<reference evidence="1" key="1">
    <citation type="submission" date="2023-03" db="EMBL/GenBank/DDBJ databases">
        <title>Chromosome-level genomes of two armyworms, Mythimna separata and Mythimna loreyi, provide insights into the biosynthesis and reception of sex pheromones.</title>
        <authorList>
            <person name="Zhao H."/>
        </authorList>
    </citation>
    <scope>NUCLEOTIDE SEQUENCE</scope>
    <source>
        <strain evidence="1">BeijingLab</strain>
    </source>
</reference>
<keyword evidence="2" id="KW-1185">Reference proteome</keyword>
<sequence>MKTLPSSDVRNYFKMKYKTAVALVLLGLIVSSEALRILVCYPMTSKSHSILGHGVVNRLLEAGHEVTHITSFPRGTVLQNLREVNVSHIAKAFEQDKSSKEEFSLKNMLGKGNFAESVIFLYYVFIIHKNFLEDQNVVKLFSDPNEKFDAVILEWFFTEMNSGIPVLFDCPLIWVCSTEPHWHAFRIMDGITNPAYTLDLFTHHTLPLTFWQRAEGLYKIVKKNLQLLVFYQLEKWIYNSYYPEIAAKRGVTMPPYDDAVYNGSLMFLNAHPSIGGAMKLPQNTVNIAGYHIDKAKPLPQDLQKLMDEAKDGVIYFSMGSILQSDGMSEQMKRSLLDMFGKYKQTVIWKFESDLDDVPANVHLLKWAPQTSILAHPNLKLFITHGGQLSTAEAIHYGVPLVGMPVMADQILNMKTMAAKGFGIYITLAEDMYSDLDTAIRKVLDDKTYAEKAKELSALFHDRDMSPGKAIPYWVEYIVRNRGAPHLRSQALNVPLYQKLYLDLAVVLTIIIVLITKAVKFILVWRSKKQKEKSS</sequence>
<accession>A0ACC2Q9N1</accession>
<dbReference type="Proteomes" id="UP001231649">
    <property type="component" value="Chromosome 22"/>
</dbReference>
<organism evidence="1 2">
    <name type="scientific">Mythimna loreyi</name>
    <dbReference type="NCBI Taxonomy" id="667449"/>
    <lineage>
        <taxon>Eukaryota</taxon>
        <taxon>Metazoa</taxon>
        <taxon>Ecdysozoa</taxon>
        <taxon>Arthropoda</taxon>
        <taxon>Hexapoda</taxon>
        <taxon>Insecta</taxon>
        <taxon>Pterygota</taxon>
        <taxon>Neoptera</taxon>
        <taxon>Endopterygota</taxon>
        <taxon>Lepidoptera</taxon>
        <taxon>Glossata</taxon>
        <taxon>Ditrysia</taxon>
        <taxon>Noctuoidea</taxon>
        <taxon>Noctuidae</taxon>
        <taxon>Noctuinae</taxon>
        <taxon>Hadenini</taxon>
        <taxon>Mythimna</taxon>
    </lineage>
</organism>
<evidence type="ECO:0000313" key="1">
    <source>
        <dbReference type="EMBL" id="KAJ8711858.1"/>
    </source>
</evidence>
<dbReference type="EMBL" id="CM056798">
    <property type="protein sequence ID" value="KAJ8711858.1"/>
    <property type="molecule type" value="Genomic_DNA"/>
</dbReference>
<name>A0ACC2Q9N1_9NEOP</name>
<evidence type="ECO:0000313" key="2">
    <source>
        <dbReference type="Proteomes" id="UP001231649"/>
    </source>
</evidence>
<proteinExistence type="predicted"/>
<comment type="caution">
    <text evidence="1">The sequence shown here is derived from an EMBL/GenBank/DDBJ whole genome shotgun (WGS) entry which is preliminary data.</text>
</comment>
<protein>
    <submittedName>
        <fullName evidence="1">Uncharacterized protein</fullName>
    </submittedName>
</protein>